<feature type="domain" description="Phospholipid/glycerol acyltransferase" evidence="3">
    <location>
        <begin position="41"/>
        <end position="171"/>
    </location>
</feature>
<dbReference type="SMART" id="SM00563">
    <property type="entry name" value="PlsC"/>
    <property type="match status" value="1"/>
</dbReference>
<evidence type="ECO:0000256" key="1">
    <source>
        <dbReference type="SAM" id="MobiDB-lite"/>
    </source>
</evidence>
<dbReference type="PANTHER" id="PTHR31605">
    <property type="entry name" value="GLYCEROL-3-PHOSPHATE O-ACYLTRANSFERASE 1"/>
    <property type="match status" value="1"/>
</dbReference>
<keyword evidence="5" id="KW-1185">Reference proteome</keyword>
<dbReference type="PANTHER" id="PTHR31605:SF0">
    <property type="entry name" value="GLYCEROL-3-PHOSPHATE O-ACYLTRANSFERASE 1"/>
    <property type="match status" value="1"/>
</dbReference>
<feature type="region of interest" description="Disordered" evidence="1">
    <location>
        <begin position="594"/>
        <end position="619"/>
    </location>
</feature>
<gene>
    <name evidence="4" type="ORF">FIBSPDRAFT_942373</name>
</gene>
<evidence type="ECO:0000313" key="5">
    <source>
        <dbReference type="Proteomes" id="UP000076532"/>
    </source>
</evidence>
<organism evidence="4 5">
    <name type="scientific">Athelia psychrophila</name>
    <dbReference type="NCBI Taxonomy" id="1759441"/>
    <lineage>
        <taxon>Eukaryota</taxon>
        <taxon>Fungi</taxon>
        <taxon>Dikarya</taxon>
        <taxon>Basidiomycota</taxon>
        <taxon>Agaricomycotina</taxon>
        <taxon>Agaricomycetes</taxon>
        <taxon>Agaricomycetidae</taxon>
        <taxon>Atheliales</taxon>
        <taxon>Atheliaceae</taxon>
        <taxon>Athelia</taxon>
    </lineage>
</organism>
<proteinExistence type="predicted"/>
<keyword evidence="2" id="KW-0812">Transmembrane</keyword>
<sequence>MSGDTYVLHRALRRMAAWAVWSFFTEVHVIGGEHVPKEGPIIVTATHHNMMLDPAVLSAAFPHHRIMHYWSKASLFGNPAMKWIMLSSGNIPVDRKSKDRQILFRGTFEALSKGEAVALFPEGTSYTEPRIMQVKDGAAWAAVEYTKWARDNPEKASPLPITICPAAIVYTDKSKYRSNAIMEFGEPITMEPFMEEFYSTAEGAQRSAVKRLTRKIESELVAATVNAPDWDTLYSARMARDLLWEDHNVINLDDYVTVSQTLVDLFSTNDATPNFKSVKHNLLEYYSLLQTTQLSNSILSALPLPRTLDPNTPTPLPGRLRTLVVLVGDSAASLTRLPFFLFPLIVHAPIYIMGRLGARLVEHEEESQAQNKVVIGLLLSLMIYPLSFWLLWALFMYTRTGAVLAAATVWLFAVYHNKLINDNYEHAKRLVTAWRVLMGVWAPKRWDLTASALLQYTTPVTPAANPWVDRAPEVVAGTPASEEPPVKSARKRRPPTRRIIRHVLRARAEAAKSLATFFQHLERQGQGKKVRASVHLARIYGWVDEAPKTMPATGVEFPAEPVGWRRATEVLAFLKQRGAKVASLSQGGEAEWAALSSDGESSPYDARENTSENAFFQQT</sequence>
<name>A0A166WXL5_9AGAM</name>
<dbReference type="Pfam" id="PF01553">
    <property type="entry name" value="Acyltransferase"/>
    <property type="match status" value="1"/>
</dbReference>
<dbReference type="SUPFAM" id="SSF69593">
    <property type="entry name" value="Glycerol-3-phosphate (1)-acyltransferase"/>
    <property type="match status" value="1"/>
</dbReference>
<dbReference type="OrthoDB" id="1044435at2759"/>
<dbReference type="AlphaFoldDB" id="A0A166WXL5"/>
<accession>A0A166WXL5</accession>
<dbReference type="GO" id="GO:0016287">
    <property type="term" value="F:glycerone-phosphate O-acyltransferase activity"/>
    <property type="evidence" value="ECO:0007669"/>
    <property type="project" value="TreeGrafter"/>
</dbReference>
<feature type="transmembrane region" description="Helical" evidence="2">
    <location>
        <begin position="339"/>
        <end position="361"/>
    </location>
</feature>
<keyword evidence="2" id="KW-1133">Transmembrane helix</keyword>
<dbReference type="GO" id="GO:0008654">
    <property type="term" value="P:phospholipid biosynthetic process"/>
    <property type="evidence" value="ECO:0007669"/>
    <property type="project" value="TreeGrafter"/>
</dbReference>
<dbReference type="GO" id="GO:0004366">
    <property type="term" value="F:glycerol-3-phosphate O-acyltransferase activity"/>
    <property type="evidence" value="ECO:0007669"/>
    <property type="project" value="TreeGrafter"/>
</dbReference>
<dbReference type="CDD" id="cd07992">
    <property type="entry name" value="LPLAT_AAK14816-like"/>
    <property type="match status" value="1"/>
</dbReference>
<evidence type="ECO:0000259" key="3">
    <source>
        <dbReference type="SMART" id="SM00563"/>
    </source>
</evidence>
<reference evidence="4 5" key="1">
    <citation type="journal article" date="2016" name="Mol. Biol. Evol.">
        <title>Comparative Genomics of Early-Diverging Mushroom-Forming Fungi Provides Insights into the Origins of Lignocellulose Decay Capabilities.</title>
        <authorList>
            <person name="Nagy L.G."/>
            <person name="Riley R."/>
            <person name="Tritt A."/>
            <person name="Adam C."/>
            <person name="Daum C."/>
            <person name="Floudas D."/>
            <person name="Sun H."/>
            <person name="Yadav J.S."/>
            <person name="Pangilinan J."/>
            <person name="Larsson K.H."/>
            <person name="Matsuura K."/>
            <person name="Barry K."/>
            <person name="Labutti K."/>
            <person name="Kuo R."/>
            <person name="Ohm R.A."/>
            <person name="Bhattacharya S.S."/>
            <person name="Shirouzu T."/>
            <person name="Yoshinaga Y."/>
            <person name="Martin F.M."/>
            <person name="Grigoriev I.V."/>
            <person name="Hibbett D.S."/>
        </authorList>
    </citation>
    <scope>NUCLEOTIDE SEQUENCE [LARGE SCALE GENOMIC DNA]</scope>
    <source>
        <strain evidence="4 5">CBS 109695</strain>
    </source>
</reference>
<keyword evidence="2" id="KW-0472">Membrane</keyword>
<dbReference type="InterPro" id="IPR052744">
    <property type="entry name" value="GPAT/DAPAT"/>
</dbReference>
<feature type="transmembrane region" description="Helical" evidence="2">
    <location>
        <begin position="373"/>
        <end position="395"/>
    </location>
</feature>
<evidence type="ECO:0000256" key="2">
    <source>
        <dbReference type="SAM" id="Phobius"/>
    </source>
</evidence>
<dbReference type="InterPro" id="IPR002123">
    <property type="entry name" value="Plipid/glycerol_acylTrfase"/>
</dbReference>
<protein>
    <submittedName>
        <fullName evidence="4">Acyltransferase</fullName>
    </submittedName>
</protein>
<dbReference type="Proteomes" id="UP000076532">
    <property type="component" value="Unassembled WGS sequence"/>
</dbReference>
<dbReference type="STRING" id="436010.A0A166WXL5"/>
<keyword evidence="4" id="KW-0012">Acyltransferase</keyword>
<evidence type="ECO:0000313" key="4">
    <source>
        <dbReference type="EMBL" id="KZP34216.1"/>
    </source>
</evidence>
<dbReference type="EMBL" id="KV417480">
    <property type="protein sequence ID" value="KZP34216.1"/>
    <property type="molecule type" value="Genomic_DNA"/>
</dbReference>
<keyword evidence="4" id="KW-0808">Transferase</keyword>